<dbReference type="GO" id="GO:0031297">
    <property type="term" value="P:replication fork processing"/>
    <property type="evidence" value="ECO:0007669"/>
    <property type="project" value="TreeGrafter"/>
</dbReference>
<comment type="similarity">
    <text evidence="1">Belongs to the eukaryotic-type primase small subunit family.</text>
</comment>
<keyword evidence="3" id="KW-0548">Nucleotidyltransferase</keyword>
<dbReference type="GO" id="GO:0005759">
    <property type="term" value="C:mitochondrial matrix"/>
    <property type="evidence" value="ECO:0007669"/>
    <property type="project" value="TreeGrafter"/>
</dbReference>
<dbReference type="GO" id="GO:0006264">
    <property type="term" value="P:mitochondrial DNA replication"/>
    <property type="evidence" value="ECO:0007669"/>
    <property type="project" value="TreeGrafter"/>
</dbReference>
<dbReference type="Pfam" id="PF03121">
    <property type="entry name" value="Herpes_UL52"/>
    <property type="match status" value="1"/>
</dbReference>
<evidence type="ECO:0000256" key="5">
    <source>
        <dbReference type="ARBA" id="ARBA00044677"/>
    </source>
</evidence>
<dbReference type="InterPro" id="IPR044917">
    <property type="entry name" value="PRIMPOL"/>
</dbReference>
<name>A0AA85KJ26_TRIRE</name>
<dbReference type="GO" id="GO:0042276">
    <property type="term" value="P:error-prone translesion synthesis"/>
    <property type="evidence" value="ECO:0007669"/>
    <property type="project" value="InterPro"/>
</dbReference>
<dbReference type="WBParaSite" id="TREG1_89350.1">
    <property type="protein sequence ID" value="TREG1_89350.1"/>
    <property type="gene ID" value="TREG1_89350"/>
</dbReference>
<keyword evidence="3" id="KW-0808">Transferase</keyword>
<evidence type="ECO:0000256" key="6">
    <source>
        <dbReference type="ARBA" id="ARBA00044768"/>
    </source>
</evidence>
<dbReference type="EC" id="2.7.7.102" evidence="6"/>
<dbReference type="Proteomes" id="UP000050795">
    <property type="component" value="Unassembled WGS sequence"/>
</dbReference>
<protein>
    <recommendedName>
        <fullName evidence="4">DNA-directed primase/polymerase protein</fullName>
        <ecNumber evidence="6">2.7.7.102</ecNumber>
        <ecNumber evidence="2">2.7.7.7</ecNumber>
    </recommendedName>
</protein>
<dbReference type="GO" id="GO:0003682">
    <property type="term" value="F:chromatin binding"/>
    <property type="evidence" value="ECO:0007669"/>
    <property type="project" value="TreeGrafter"/>
</dbReference>
<keyword evidence="8" id="KW-1185">Reference proteome</keyword>
<dbReference type="AlphaFoldDB" id="A0AA85KJ26"/>
<dbReference type="GO" id="GO:0009411">
    <property type="term" value="P:response to UV"/>
    <property type="evidence" value="ECO:0007669"/>
    <property type="project" value="TreeGrafter"/>
</dbReference>
<dbReference type="PANTHER" id="PTHR31399:SF0">
    <property type="entry name" value="DNA-DIRECTED PRIMASE_POLYMERASE PROTEIN"/>
    <property type="match status" value="1"/>
</dbReference>
<evidence type="ECO:0000256" key="1">
    <source>
        <dbReference type="ARBA" id="ARBA00009762"/>
    </source>
</evidence>
<evidence type="ECO:0000313" key="9">
    <source>
        <dbReference type="WBParaSite" id="TREG1_89350.1"/>
    </source>
</evidence>
<dbReference type="EC" id="2.7.7.7" evidence="2"/>
<organism evidence="8 9">
    <name type="scientific">Trichobilharzia regenti</name>
    <name type="common">Nasal bird schistosome</name>
    <dbReference type="NCBI Taxonomy" id="157069"/>
    <lineage>
        <taxon>Eukaryota</taxon>
        <taxon>Metazoa</taxon>
        <taxon>Spiralia</taxon>
        <taxon>Lophotrochozoa</taxon>
        <taxon>Platyhelminthes</taxon>
        <taxon>Trematoda</taxon>
        <taxon>Digenea</taxon>
        <taxon>Strigeidida</taxon>
        <taxon>Schistosomatoidea</taxon>
        <taxon>Schistosomatidae</taxon>
        <taxon>Trichobilharzia</taxon>
    </lineage>
</organism>
<comment type="catalytic activity">
    <reaction evidence="5">
        <text>ssDNA + n NTP = ssDNA/pppN(pN)n-1 hybrid + (n-1) diphosphate.</text>
        <dbReference type="EC" id="2.7.7.102"/>
    </reaction>
</comment>
<evidence type="ECO:0000256" key="4">
    <source>
        <dbReference type="ARBA" id="ARBA00026139"/>
    </source>
</evidence>
<proteinExistence type="inferred from homology"/>
<evidence type="ECO:0000313" key="8">
    <source>
        <dbReference type="Proteomes" id="UP000050795"/>
    </source>
</evidence>
<evidence type="ECO:0000256" key="2">
    <source>
        <dbReference type="ARBA" id="ARBA00012417"/>
    </source>
</evidence>
<dbReference type="GO" id="GO:0005634">
    <property type="term" value="C:nucleus"/>
    <property type="evidence" value="ECO:0007669"/>
    <property type="project" value="TreeGrafter"/>
</dbReference>
<reference evidence="9" key="2">
    <citation type="submission" date="2023-11" db="UniProtKB">
        <authorList>
            <consortium name="WormBaseParasite"/>
        </authorList>
    </citation>
    <scope>IDENTIFICATION</scope>
</reference>
<keyword evidence="3" id="KW-0239">DNA-directed DNA polymerase</keyword>
<accession>A0AA85KJ26</accession>
<dbReference type="PANTHER" id="PTHR31399">
    <property type="entry name" value="DNA-DIRECTED PRIMASE / POLYMERASE PROTEIN"/>
    <property type="match status" value="1"/>
</dbReference>
<dbReference type="GO" id="GO:0003887">
    <property type="term" value="F:DNA-directed DNA polymerase activity"/>
    <property type="evidence" value="ECO:0007669"/>
    <property type="project" value="UniProtKB-KW"/>
</dbReference>
<evidence type="ECO:0000256" key="7">
    <source>
        <dbReference type="ARBA" id="ARBA00047303"/>
    </source>
</evidence>
<reference evidence="8" key="1">
    <citation type="submission" date="2022-06" db="EMBL/GenBank/DDBJ databases">
        <authorList>
            <person name="Berger JAMES D."/>
            <person name="Berger JAMES D."/>
        </authorList>
    </citation>
    <scope>NUCLEOTIDE SEQUENCE [LARGE SCALE GENOMIC DNA]</scope>
</reference>
<evidence type="ECO:0000256" key="3">
    <source>
        <dbReference type="ARBA" id="ARBA00022932"/>
    </source>
</evidence>
<sequence>MKRRRTWDLEAAVARVRRIPQPYPASLKGPTSVRKIFRKQEDAITFAKQFGEEMMVFSYESLSVGNEGQRMFLASGIHSFFHSYKQMDPSSRCHYEVIMVDTPAKLYLDLEFCKLSNENKNGEEAVGSFLKALFACIEFFYGIKISLNEVLTLDASTSKKFSQHIIINNANLIFQTNLEQGQVIRILCKCLSQYSLLNTDLAYTDECCHCVVQISQITQIMFPEIGFTENDAKNCFALPKDAQSSDNNKNQLWKCICDLGVYTRNRNFRLAGSCKLSGSGLLLPYNVVDKNAEFSSIWPDWRSWALTLVTYIDNKCSHLLNRPVQNCCCGNSSFTGSVSVKFSFDPDLDTFLNKSTDHVYHSLPTNFHAFVKNVVSEWFSRGLTTVQTVASNTALCISDNQMKITSLSEGKFCIKVEKLRYCERIGRAHKSNHIILIFDLMKGCYYQKCLDPDCRLVDFRSPSMPIPLEFLSNPTTSNETNQSTDYGNAVCEDEYFDAAITSEDLMLGSLLDSLQK</sequence>
<comment type="catalytic activity">
    <reaction evidence="7">
        <text>DNA(n) + a 2'-deoxyribonucleoside 5'-triphosphate = DNA(n+1) + diphosphate</text>
        <dbReference type="Rhea" id="RHEA:22508"/>
        <dbReference type="Rhea" id="RHEA-COMP:17339"/>
        <dbReference type="Rhea" id="RHEA-COMP:17340"/>
        <dbReference type="ChEBI" id="CHEBI:33019"/>
        <dbReference type="ChEBI" id="CHEBI:61560"/>
        <dbReference type="ChEBI" id="CHEBI:173112"/>
        <dbReference type="EC" id="2.7.7.7"/>
    </reaction>
    <physiologicalReaction direction="left-to-right" evidence="7">
        <dbReference type="Rhea" id="RHEA:22509"/>
    </physiologicalReaction>
</comment>